<reference evidence="2 3" key="1">
    <citation type="journal article" date="2014" name="Acta Crystallogr. D">
        <title>Structure-based characterization and antifreeze properties of a hyperactive ice-binding protein from the Antarctic bacterium Flavobacterium frigoris PS1.</title>
        <authorList>
            <person name="Do H."/>
            <person name="Kim S.J."/>
            <person name="Kim H.J."/>
            <person name="Lee J.H."/>
        </authorList>
    </citation>
    <scope>NUCLEOTIDE SEQUENCE [LARGE SCALE GENOMIC DNA]</scope>
    <source>
        <strain evidence="2 3">PS1</strain>
    </source>
</reference>
<feature type="transmembrane region" description="Helical" evidence="1">
    <location>
        <begin position="101"/>
        <end position="129"/>
    </location>
</feature>
<dbReference type="PATRIC" id="fig|1086011.3.peg.2309"/>
<keyword evidence="1" id="KW-0812">Transmembrane</keyword>
<dbReference type="EMBL" id="AHKF01000018">
    <property type="protein sequence ID" value="EIA08636.1"/>
    <property type="molecule type" value="Genomic_DNA"/>
</dbReference>
<evidence type="ECO:0000313" key="3">
    <source>
        <dbReference type="Proteomes" id="UP000005566"/>
    </source>
</evidence>
<protein>
    <submittedName>
        <fullName evidence="2">Uncharacterized protein</fullName>
    </submittedName>
</protein>
<organism evidence="2 3">
    <name type="scientific">Flavobacterium frigoris (strain PS1)</name>
    <dbReference type="NCBI Taxonomy" id="1086011"/>
    <lineage>
        <taxon>Bacteria</taxon>
        <taxon>Pseudomonadati</taxon>
        <taxon>Bacteroidota</taxon>
        <taxon>Flavobacteriia</taxon>
        <taxon>Flavobacteriales</taxon>
        <taxon>Flavobacteriaceae</taxon>
        <taxon>Flavobacterium</taxon>
    </lineage>
</organism>
<comment type="caution">
    <text evidence="2">The sequence shown here is derived from an EMBL/GenBank/DDBJ whole genome shotgun (WGS) entry which is preliminary data.</text>
</comment>
<evidence type="ECO:0000313" key="2">
    <source>
        <dbReference type="EMBL" id="EIA08636.1"/>
    </source>
</evidence>
<accession>H7FSS7</accession>
<dbReference type="OrthoDB" id="9255689at2"/>
<gene>
    <name evidence="2" type="ORF">HJ01_02358</name>
</gene>
<proteinExistence type="predicted"/>
<dbReference type="STRING" id="1086011.HJ01_02358"/>
<evidence type="ECO:0000256" key="1">
    <source>
        <dbReference type="SAM" id="Phobius"/>
    </source>
</evidence>
<keyword evidence="3" id="KW-1185">Reference proteome</keyword>
<dbReference type="Proteomes" id="UP000005566">
    <property type="component" value="Unassembled WGS sequence"/>
</dbReference>
<sequence>MIEFENSEILNFINSDVPSYQRETLLKSLNSNSDSIDFYNEIGKELTGELNSNNLLLQTGPVINKTSFWEKVKDEVYLFICTDVEKYSTERNLMGKNFKEVTTIVATAIAGTFSLGTGVIVGIVTNVLISVVKVNKNAWCELQKPNNSDNS</sequence>
<dbReference type="RefSeq" id="WP_007138535.1">
    <property type="nucleotide sequence ID" value="NZ_AHKF01000018.1"/>
</dbReference>
<keyword evidence="1" id="KW-0472">Membrane</keyword>
<dbReference type="AlphaFoldDB" id="H7FSS7"/>
<name>H7FSS7_FLAFP</name>
<keyword evidence="1" id="KW-1133">Transmembrane helix</keyword>